<dbReference type="PIRSF" id="PIRSF002741">
    <property type="entry name" value="MppA"/>
    <property type="match status" value="1"/>
</dbReference>
<proteinExistence type="inferred from homology"/>
<name>A0A1H6DAF7_9HYPH</name>
<reference evidence="6 7" key="1">
    <citation type="submission" date="2016-10" db="EMBL/GenBank/DDBJ databases">
        <authorList>
            <person name="de Groot N.N."/>
        </authorList>
    </citation>
    <scope>NUCLEOTIDE SEQUENCE [LARGE SCALE GENOMIC DNA]</scope>
    <source>
        <strain evidence="6 7">DSM 26656</strain>
    </source>
</reference>
<organism evidence="6 7">
    <name type="scientific">Bosea lathyri</name>
    <dbReference type="NCBI Taxonomy" id="1036778"/>
    <lineage>
        <taxon>Bacteria</taxon>
        <taxon>Pseudomonadati</taxon>
        <taxon>Pseudomonadota</taxon>
        <taxon>Alphaproteobacteria</taxon>
        <taxon>Hyphomicrobiales</taxon>
        <taxon>Boseaceae</taxon>
        <taxon>Bosea</taxon>
    </lineage>
</organism>
<dbReference type="EMBL" id="FNUY01000018">
    <property type="protein sequence ID" value="SEG81486.1"/>
    <property type="molecule type" value="Genomic_DNA"/>
</dbReference>
<comment type="similarity">
    <text evidence="2">Belongs to the bacterial solute-binding protein 5 family.</text>
</comment>
<feature type="signal peptide" evidence="4">
    <location>
        <begin position="1"/>
        <end position="23"/>
    </location>
</feature>
<sequence length="503" mass="54405">MRRLCTALVAISTMALAIASAQATTLRVGTQDDPDALDPALSGTYAGRFIFASLCDKLVDISPDLKIVPQLAESWEWAPDGKAITFTLRKNVTFHDGTAFDAAAVKFNIERMKTMPDSKRKAELAPVATVEALAADKVKFNLSEPFVPLLANLSDRAGMMVSPKAATEKAGEFAASPVCAGPYQFVERKSRDLIRVKKFPGYWNAGQIGYDEVVYYYVPDSTVRLSRVRAGDLDIAERIAPTDLKKVRDDANLALHSGQGLAVSHLMFNVGAGAKADTPLGKNATLRQAFELAIDRNVINRVAFNGEFLADNQMISPSSPFYSQANKAPARDVAKAKALIAAAGMTRVPVELTYENALADGRVAQIVQSMAGEAGFDVKLLPLETASAIERYLNGNFEAYIGNWSGRADPDPTLISFFSCTGSQNVNKYCNKDLDAILTEARGEADEAKRKALYAKATGIYLSALSSIPLYHPNWFFAGRKAVAGVEMYPDGLLRLNGLKPAN</sequence>
<protein>
    <submittedName>
        <fullName evidence="6">Peptide/nickel transport system substrate-binding protein</fullName>
    </submittedName>
</protein>
<dbReference type="Gene3D" id="3.90.76.10">
    <property type="entry name" value="Dipeptide-binding Protein, Domain 1"/>
    <property type="match status" value="1"/>
</dbReference>
<dbReference type="RefSeq" id="WP_103875536.1">
    <property type="nucleotide sequence ID" value="NZ_FNUY01000018.1"/>
</dbReference>
<comment type="subcellular location">
    <subcellularLocation>
        <location evidence="1">Periplasm</location>
    </subcellularLocation>
</comment>
<dbReference type="InterPro" id="IPR039424">
    <property type="entry name" value="SBP_5"/>
</dbReference>
<dbReference type="GO" id="GO:1904680">
    <property type="term" value="F:peptide transmembrane transporter activity"/>
    <property type="evidence" value="ECO:0007669"/>
    <property type="project" value="TreeGrafter"/>
</dbReference>
<dbReference type="OrthoDB" id="9803988at2"/>
<dbReference type="Pfam" id="PF00496">
    <property type="entry name" value="SBP_bac_5"/>
    <property type="match status" value="1"/>
</dbReference>
<evidence type="ECO:0000256" key="4">
    <source>
        <dbReference type="SAM" id="SignalP"/>
    </source>
</evidence>
<dbReference type="PANTHER" id="PTHR30290:SF38">
    <property type="entry name" value="D,D-DIPEPTIDE-BINDING PERIPLASMIC PROTEIN DDPA-RELATED"/>
    <property type="match status" value="1"/>
</dbReference>
<dbReference type="InterPro" id="IPR030678">
    <property type="entry name" value="Peptide/Ni-bd"/>
</dbReference>
<dbReference type="GO" id="GO:0015833">
    <property type="term" value="P:peptide transport"/>
    <property type="evidence" value="ECO:0007669"/>
    <property type="project" value="TreeGrafter"/>
</dbReference>
<evidence type="ECO:0000259" key="5">
    <source>
        <dbReference type="Pfam" id="PF00496"/>
    </source>
</evidence>
<dbReference type="SUPFAM" id="SSF53850">
    <property type="entry name" value="Periplasmic binding protein-like II"/>
    <property type="match status" value="1"/>
</dbReference>
<evidence type="ECO:0000256" key="1">
    <source>
        <dbReference type="ARBA" id="ARBA00004418"/>
    </source>
</evidence>
<dbReference type="GO" id="GO:0030288">
    <property type="term" value="C:outer membrane-bounded periplasmic space"/>
    <property type="evidence" value="ECO:0007669"/>
    <property type="project" value="UniProtKB-ARBA"/>
</dbReference>
<dbReference type="Gene3D" id="3.40.190.10">
    <property type="entry name" value="Periplasmic binding protein-like II"/>
    <property type="match status" value="1"/>
</dbReference>
<dbReference type="Gene3D" id="3.10.105.10">
    <property type="entry name" value="Dipeptide-binding Protein, Domain 3"/>
    <property type="match status" value="1"/>
</dbReference>
<gene>
    <name evidence="6" type="ORF">SAMN04488115_11848</name>
</gene>
<keyword evidence="3 4" id="KW-0732">Signal</keyword>
<evidence type="ECO:0000256" key="3">
    <source>
        <dbReference type="ARBA" id="ARBA00022729"/>
    </source>
</evidence>
<dbReference type="InterPro" id="IPR000914">
    <property type="entry name" value="SBP_5_dom"/>
</dbReference>
<dbReference type="Proteomes" id="UP000236743">
    <property type="component" value="Unassembled WGS sequence"/>
</dbReference>
<evidence type="ECO:0000313" key="6">
    <source>
        <dbReference type="EMBL" id="SEG81486.1"/>
    </source>
</evidence>
<feature type="domain" description="Solute-binding protein family 5" evidence="5">
    <location>
        <begin position="66"/>
        <end position="424"/>
    </location>
</feature>
<keyword evidence="7" id="KW-1185">Reference proteome</keyword>
<dbReference type="AlphaFoldDB" id="A0A1H6DAF7"/>
<evidence type="ECO:0000313" key="7">
    <source>
        <dbReference type="Proteomes" id="UP000236743"/>
    </source>
</evidence>
<dbReference type="GO" id="GO:0043190">
    <property type="term" value="C:ATP-binding cassette (ABC) transporter complex"/>
    <property type="evidence" value="ECO:0007669"/>
    <property type="project" value="InterPro"/>
</dbReference>
<evidence type="ECO:0000256" key="2">
    <source>
        <dbReference type="ARBA" id="ARBA00005695"/>
    </source>
</evidence>
<dbReference type="PANTHER" id="PTHR30290">
    <property type="entry name" value="PERIPLASMIC BINDING COMPONENT OF ABC TRANSPORTER"/>
    <property type="match status" value="1"/>
</dbReference>
<dbReference type="CDD" id="cd08511">
    <property type="entry name" value="PBP2_NikA_DppA_OppA_like_5"/>
    <property type="match status" value="1"/>
</dbReference>
<feature type="chain" id="PRO_5009295675" evidence="4">
    <location>
        <begin position="24"/>
        <end position="503"/>
    </location>
</feature>
<accession>A0A1H6DAF7</accession>